<dbReference type="CDD" id="cd06088">
    <property type="entry name" value="KOW_RPL14"/>
    <property type="match status" value="1"/>
</dbReference>
<dbReference type="RefSeq" id="WP_059067926.1">
    <property type="nucleotide sequence ID" value="NZ_JAOQJX010000009.1"/>
</dbReference>
<dbReference type="EMBL" id="JAOQJX010000009">
    <property type="protein sequence ID" value="MCU6747480.1"/>
    <property type="molecule type" value="Genomic_DNA"/>
</dbReference>
<organism evidence="3 4">
    <name type="scientific">Faecalicatena acetigenes</name>
    <dbReference type="NCBI Taxonomy" id="2981790"/>
    <lineage>
        <taxon>Bacteria</taxon>
        <taxon>Bacillati</taxon>
        <taxon>Bacillota</taxon>
        <taxon>Clostridia</taxon>
        <taxon>Lachnospirales</taxon>
        <taxon>Lachnospiraceae</taxon>
        <taxon>Faecalicatena</taxon>
    </lineage>
</organism>
<sequence length="83" mass="9825">MLFEPGMLVRSKAGHDKNRIYVIIRVNDEYVYLSDGQSHSSERLKKKNKKHLQVILKERVEDTADEIAVRNMILKYSLKKDYM</sequence>
<evidence type="ECO:0000256" key="2">
    <source>
        <dbReference type="ARBA" id="ARBA00023274"/>
    </source>
</evidence>
<accession>A0ABT2TB30</accession>
<evidence type="ECO:0000256" key="1">
    <source>
        <dbReference type="ARBA" id="ARBA00022980"/>
    </source>
</evidence>
<dbReference type="Proteomes" id="UP001652394">
    <property type="component" value="Unassembled WGS sequence"/>
</dbReference>
<reference evidence="3 4" key="1">
    <citation type="journal article" date="2021" name="ISME Commun">
        <title>Automated analysis of genomic sequences facilitates high-throughput and comprehensive description of bacteria.</title>
        <authorList>
            <person name="Hitch T.C.A."/>
        </authorList>
    </citation>
    <scope>NUCLEOTIDE SEQUENCE [LARGE SCALE GENOMIC DNA]</scope>
    <source>
        <strain evidence="3 4">H2_18</strain>
    </source>
</reference>
<keyword evidence="1" id="KW-0689">Ribosomal protein</keyword>
<proteinExistence type="predicted"/>
<protein>
    <submittedName>
        <fullName evidence="3">KOW domain-containing RNA-binding protein</fullName>
    </submittedName>
</protein>
<evidence type="ECO:0000313" key="4">
    <source>
        <dbReference type="Proteomes" id="UP001652394"/>
    </source>
</evidence>
<keyword evidence="2" id="KW-0687">Ribonucleoprotein</keyword>
<keyword evidence="4" id="KW-1185">Reference proteome</keyword>
<dbReference type="InterPro" id="IPR008991">
    <property type="entry name" value="Translation_prot_SH3-like_sf"/>
</dbReference>
<evidence type="ECO:0000313" key="3">
    <source>
        <dbReference type="EMBL" id="MCU6747480.1"/>
    </source>
</evidence>
<dbReference type="SUPFAM" id="SSF50104">
    <property type="entry name" value="Translation proteins SH3-like domain"/>
    <property type="match status" value="1"/>
</dbReference>
<comment type="caution">
    <text evidence="3">The sequence shown here is derived from an EMBL/GenBank/DDBJ whole genome shotgun (WGS) entry which is preliminary data.</text>
</comment>
<dbReference type="InterPro" id="IPR041985">
    <property type="entry name" value="Ribosomal_eL14_KOW"/>
</dbReference>
<gene>
    <name evidence="3" type="ORF">OCV51_07400</name>
</gene>
<name>A0ABT2TB30_9FIRM</name>